<keyword evidence="2" id="KW-1185">Reference proteome</keyword>
<dbReference type="InterPro" id="IPR046241">
    <property type="entry name" value="DUF6274"/>
</dbReference>
<dbReference type="AlphaFoldDB" id="A0A239BDD3"/>
<organism evidence="1 2">
    <name type="scientific">Actinacidiphila glaucinigra</name>
    <dbReference type="NCBI Taxonomy" id="235986"/>
    <lineage>
        <taxon>Bacteria</taxon>
        <taxon>Bacillati</taxon>
        <taxon>Actinomycetota</taxon>
        <taxon>Actinomycetes</taxon>
        <taxon>Kitasatosporales</taxon>
        <taxon>Streptomycetaceae</taxon>
        <taxon>Actinacidiphila</taxon>
    </lineage>
</organism>
<gene>
    <name evidence="1" type="ORF">SAMN05216252_102518</name>
</gene>
<reference evidence="1 2" key="1">
    <citation type="submission" date="2017-06" db="EMBL/GenBank/DDBJ databases">
        <authorList>
            <person name="Kim H.J."/>
            <person name="Triplett B.A."/>
        </authorList>
    </citation>
    <scope>NUCLEOTIDE SEQUENCE [LARGE SCALE GENOMIC DNA]</scope>
    <source>
        <strain evidence="1 2">CGMCC 4.1858</strain>
    </source>
</reference>
<name>A0A239BDD3_9ACTN</name>
<accession>A0A239BDD3</accession>
<dbReference type="Pfam" id="PF19790">
    <property type="entry name" value="DUF6274"/>
    <property type="match status" value="1"/>
</dbReference>
<evidence type="ECO:0000313" key="2">
    <source>
        <dbReference type="Proteomes" id="UP000198280"/>
    </source>
</evidence>
<dbReference type="EMBL" id="FZOF01000002">
    <property type="protein sequence ID" value="SNS05104.1"/>
    <property type="molecule type" value="Genomic_DNA"/>
</dbReference>
<evidence type="ECO:0000313" key="1">
    <source>
        <dbReference type="EMBL" id="SNS05104.1"/>
    </source>
</evidence>
<proteinExistence type="predicted"/>
<sequence length="87" mass="9451">MEGAGPLVPSVPAWYAWHMSATPRDPGPAPRDVTRALLRAHLAAAAGGGRRHLTRHCPVCHRLMRLTLRRAPVPLPQESGEEQDSGM</sequence>
<dbReference type="Proteomes" id="UP000198280">
    <property type="component" value="Unassembled WGS sequence"/>
</dbReference>
<protein>
    <submittedName>
        <fullName evidence="1">Uncharacterized protein</fullName>
    </submittedName>
</protein>